<feature type="domain" description="Serine-tRNA ligase type 2 tRNA-binding" evidence="16">
    <location>
        <begin position="1"/>
        <end position="164"/>
    </location>
</feature>
<dbReference type="GO" id="GO:0005524">
    <property type="term" value="F:ATP binding"/>
    <property type="evidence" value="ECO:0007669"/>
    <property type="project" value="UniProtKB-UniRule"/>
</dbReference>
<keyword evidence="7 15" id="KW-0479">Metal-binding</keyword>
<evidence type="ECO:0000256" key="7">
    <source>
        <dbReference type="ARBA" id="ARBA00022723"/>
    </source>
</evidence>
<feature type="binding site" evidence="15">
    <location>
        <begin position="350"/>
        <end position="352"/>
    </location>
    <ligand>
        <name>ATP</name>
        <dbReference type="ChEBI" id="CHEBI:30616"/>
    </ligand>
</feature>
<evidence type="ECO:0000256" key="10">
    <source>
        <dbReference type="ARBA" id="ARBA00022840"/>
    </source>
</evidence>
<feature type="binding site" evidence="15">
    <location>
        <position position="321"/>
    </location>
    <ligand>
        <name>Zn(2+)</name>
        <dbReference type="ChEBI" id="CHEBI:29105"/>
        <note>catalytic</note>
    </ligand>
</feature>
<evidence type="ECO:0000256" key="2">
    <source>
        <dbReference type="ARBA" id="ARBA00005045"/>
    </source>
</evidence>
<reference evidence="17 18" key="1">
    <citation type="submission" date="2010-05" db="EMBL/GenBank/DDBJ databases">
        <title>Complete sequence of Methanococcus voltae A3.</title>
        <authorList>
            <consortium name="US DOE Joint Genome Institute"/>
            <person name="Lucas S."/>
            <person name="Copeland A."/>
            <person name="Lapidus A."/>
            <person name="Cheng J.-F."/>
            <person name="Bruce D."/>
            <person name="Goodwin L."/>
            <person name="Pitluck S."/>
            <person name="Lowry S."/>
            <person name="Clum A."/>
            <person name="Land M."/>
            <person name="Hauser L."/>
            <person name="Kyrpides N."/>
            <person name="Mikhailova N."/>
            <person name="Whitman W.B."/>
            <person name="Woyke T."/>
        </authorList>
    </citation>
    <scope>NUCLEOTIDE SEQUENCE [LARGE SCALE GENOMIC DNA]</scope>
    <source>
        <strain evidence="18">ATCC BAA-1334 / A3</strain>
    </source>
</reference>
<dbReference type="InterPro" id="IPR041293">
    <property type="entry name" value="SerS_tRNA-bd"/>
</dbReference>
<dbReference type="CDD" id="cd00670">
    <property type="entry name" value="Gly_His_Pro_Ser_Thr_tRS_core"/>
    <property type="match status" value="1"/>
</dbReference>
<dbReference type="GO" id="GO:0008270">
    <property type="term" value="F:zinc ion binding"/>
    <property type="evidence" value="ECO:0007669"/>
    <property type="project" value="UniProtKB-UniRule"/>
</dbReference>
<evidence type="ECO:0000256" key="8">
    <source>
        <dbReference type="ARBA" id="ARBA00022741"/>
    </source>
</evidence>
<keyword evidence="9 15" id="KW-0862">Zinc</keyword>
<keyword evidence="10 15" id="KW-0067">ATP-binding</keyword>
<comment type="domain">
    <text evidence="15">Consists of two distinct domains, a catalytic core and a N-terminal extension that is presumably involved in tRNA binding.</text>
</comment>
<feature type="binding site" evidence="15">
    <location>
        <position position="319"/>
    </location>
    <ligand>
        <name>L-serine</name>
        <dbReference type="ChEBI" id="CHEBI:33384"/>
    </ligand>
</feature>
<evidence type="ECO:0000256" key="15">
    <source>
        <dbReference type="HAMAP-Rule" id="MF_01278"/>
    </source>
</evidence>
<organism evidence="17 18">
    <name type="scientific">Methanococcus voltae (strain ATCC BAA-1334 / A3)</name>
    <dbReference type="NCBI Taxonomy" id="456320"/>
    <lineage>
        <taxon>Archaea</taxon>
        <taxon>Methanobacteriati</taxon>
        <taxon>Methanobacteriota</taxon>
        <taxon>Methanomada group</taxon>
        <taxon>Methanococci</taxon>
        <taxon>Methanococcales</taxon>
        <taxon>Methanococcaceae</taxon>
        <taxon>Methanococcus</taxon>
    </lineage>
</organism>
<evidence type="ECO:0000259" key="16">
    <source>
        <dbReference type="Pfam" id="PF18490"/>
    </source>
</evidence>
<dbReference type="InterPro" id="IPR004503">
    <property type="entry name" value="Ser-tRNA-ligase_2_arc"/>
</dbReference>
<dbReference type="OrthoDB" id="115981at2157"/>
<dbReference type="Pfam" id="PF18490">
    <property type="entry name" value="tRNA_bind_4"/>
    <property type="match status" value="1"/>
</dbReference>
<keyword evidence="18" id="KW-1185">Reference proteome</keyword>
<keyword evidence="5 15" id="KW-0963">Cytoplasm</keyword>
<evidence type="ECO:0000256" key="3">
    <source>
        <dbReference type="ARBA" id="ARBA00005951"/>
    </source>
</evidence>
<evidence type="ECO:0000256" key="1">
    <source>
        <dbReference type="ARBA" id="ARBA00004496"/>
    </source>
</evidence>
<dbReference type="AlphaFoldDB" id="D7DTG1"/>
<dbReference type="NCBIfam" id="TIGR00415">
    <property type="entry name" value="serS_MJ"/>
    <property type="match status" value="1"/>
</dbReference>
<dbReference type="EC" id="6.1.1.11" evidence="15"/>
<sequence>MKFELNGIITFSKDVLEETQTDIIEVLNDRSIFLKGVPEGKENEASKIVDYKFNGKELKLNMISGTYTRAHEGIVRLKKPIMEKVGRKHQIGIRDILIERYVITIPAGEEYIEALQSKNLKVPECEVEYDKNGVKIIFTDMGDSELKRNIIDRAIKFVRNDLEKLEKKDSQDLTFDVCKIAPCTIVSEYKTTRASVFEQEPTEIAEAKGWVRRFVGRGQWFYTAPMTKLFRAFESLIVEECIEKVGFDECLFPKLIPLDVMYKMRYLEGLPEGMYYVCPPKRDPEMFEEFVNEMMIKKEIPVETLKGLLRDPGYVLAPAQCEPFYSFFDHELVDVDKPFKFFDKSGWTYRWEGGGAKGLDRVNEFLRGECVWMGSPEFVEKTRDDSLLYAEKLAEKLDLEYWTEVGDDPFYLEGRKSEDRGIEFPDVPKYEMRLWMPHIKDERKGVAVTSANIHGTHFIEGFGIKDYKGRKVWTGCTGYGLTRWVMGFLSQYGLEFEDWPELIQKKIGKMPEAPSTATWPIKN</sequence>
<dbReference type="UniPathway" id="UPA00906">
    <property type="reaction ID" value="UER00895"/>
</dbReference>
<evidence type="ECO:0000256" key="14">
    <source>
        <dbReference type="ARBA" id="ARBA00048823"/>
    </source>
</evidence>
<dbReference type="InParanoid" id="D7DTG1"/>
<dbReference type="GO" id="GO:0006434">
    <property type="term" value="P:seryl-tRNA aminoacylation"/>
    <property type="evidence" value="ECO:0007669"/>
    <property type="project" value="UniProtKB-UniRule"/>
</dbReference>
<feature type="binding site" evidence="15">
    <location>
        <position position="350"/>
    </location>
    <ligand>
        <name>L-serine</name>
        <dbReference type="ChEBI" id="CHEBI:33384"/>
    </ligand>
</feature>
<dbReference type="GO" id="GO:0016260">
    <property type="term" value="P:selenocysteine biosynthetic process"/>
    <property type="evidence" value="ECO:0007669"/>
    <property type="project" value="UniProtKB-UniRule"/>
</dbReference>
<dbReference type="KEGG" id="mvo:Mvol_0762"/>
<dbReference type="Gene3D" id="3.30.930.10">
    <property type="entry name" value="Bira Bifunctional Protein, Domain 2"/>
    <property type="match status" value="1"/>
</dbReference>
<comment type="subunit">
    <text evidence="4 15">Homodimer.</text>
</comment>
<dbReference type="GO" id="GO:0004828">
    <property type="term" value="F:serine-tRNA ligase activity"/>
    <property type="evidence" value="ECO:0007669"/>
    <property type="project" value="UniProtKB-UniRule"/>
</dbReference>
<comment type="similarity">
    <text evidence="3 15">Belongs to the class-II aminoacyl-tRNA synthetase family. Type-2 seryl-tRNA synthetase subfamily.</text>
</comment>
<dbReference type="NCBIfam" id="NF002120">
    <property type="entry name" value="PRK00960.1"/>
    <property type="match status" value="1"/>
</dbReference>
<dbReference type="EMBL" id="CP002057">
    <property type="protein sequence ID" value="ADI36421.1"/>
    <property type="molecule type" value="Genomic_DNA"/>
</dbReference>
<evidence type="ECO:0000313" key="17">
    <source>
        <dbReference type="EMBL" id="ADI36421.1"/>
    </source>
</evidence>
<gene>
    <name evidence="15" type="primary">serS</name>
    <name evidence="17" type="ordered locus">Mvol_0762</name>
</gene>
<keyword evidence="12 15" id="KW-0030">Aminoacyl-tRNA synthetase</keyword>
<dbReference type="STRING" id="456320.Mvol_0762"/>
<feature type="binding site" evidence="15">
    <location>
        <position position="369"/>
    </location>
    <ligand>
        <name>Zn(2+)</name>
        <dbReference type="ChEBI" id="CHEBI:29105"/>
        <note>catalytic</note>
    </ligand>
</feature>
<dbReference type="Gene3D" id="3.30.70.1920">
    <property type="match status" value="1"/>
</dbReference>
<comment type="catalytic activity">
    <reaction evidence="14 15">
        <text>tRNA(Ser) + L-serine + ATP = L-seryl-tRNA(Ser) + AMP + diphosphate + H(+)</text>
        <dbReference type="Rhea" id="RHEA:12292"/>
        <dbReference type="Rhea" id="RHEA-COMP:9669"/>
        <dbReference type="Rhea" id="RHEA-COMP:9703"/>
        <dbReference type="ChEBI" id="CHEBI:15378"/>
        <dbReference type="ChEBI" id="CHEBI:30616"/>
        <dbReference type="ChEBI" id="CHEBI:33019"/>
        <dbReference type="ChEBI" id="CHEBI:33384"/>
        <dbReference type="ChEBI" id="CHEBI:78442"/>
        <dbReference type="ChEBI" id="CHEBI:78533"/>
        <dbReference type="ChEBI" id="CHEBI:456215"/>
        <dbReference type="EC" id="6.1.1.11"/>
    </reaction>
</comment>
<evidence type="ECO:0000256" key="4">
    <source>
        <dbReference type="ARBA" id="ARBA00011738"/>
    </source>
</evidence>
<proteinExistence type="inferred from homology"/>
<dbReference type="GO" id="GO:0005737">
    <property type="term" value="C:cytoplasm"/>
    <property type="evidence" value="ECO:0007669"/>
    <property type="project" value="UniProtKB-SubCell"/>
</dbReference>
<evidence type="ECO:0000313" key="18">
    <source>
        <dbReference type="Proteomes" id="UP000007722"/>
    </source>
</evidence>
<feature type="binding site" evidence="15">
    <location>
        <position position="483"/>
    </location>
    <ligand>
        <name>ATP</name>
        <dbReference type="ChEBI" id="CHEBI:30616"/>
    </ligand>
</feature>
<comment type="cofactor">
    <cofactor evidence="15">
        <name>Zn(2+)</name>
        <dbReference type="ChEBI" id="CHEBI:29105"/>
    </cofactor>
    <text evidence="15">Binds 1 Zn(2+) ion per subunit. This ion is coordinated with 2 cysteines, 1 glutamate and a water molecule that dissociates from the zinc ion to allow the coordination of the amino group of the serine substrate, which is essential for catalysis.</text>
</comment>
<dbReference type="FunCoup" id="D7DTG1">
    <property type="interactions" value="27"/>
</dbReference>
<dbReference type="HOGENOM" id="CLU_542524_0_0_2"/>
<accession>D7DTG1</accession>
<comment type="catalytic activity">
    <reaction evidence="13 15">
        <text>tRNA(Sec) + L-serine + ATP = L-seryl-tRNA(Sec) + AMP + diphosphate + H(+)</text>
        <dbReference type="Rhea" id="RHEA:42580"/>
        <dbReference type="Rhea" id="RHEA-COMP:9742"/>
        <dbReference type="Rhea" id="RHEA-COMP:10128"/>
        <dbReference type="ChEBI" id="CHEBI:15378"/>
        <dbReference type="ChEBI" id="CHEBI:30616"/>
        <dbReference type="ChEBI" id="CHEBI:33019"/>
        <dbReference type="ChEBI" id="CHEBI:33384"/>
        <dbReference type="ChEBI" id="CHEBI:78442"/>
        <dbReference type="ChEBI" id="CHEBI:78533"/>
        <dbReference type="ChEBI" id="CHEBI:456215"/>
        <dbReference type="EC" id="6.1.1.11"/>
    </reaction>
</comment>
<keyword evidence="11 15" id="KW-0648">Protein biosynthesis</keyword>
<keyword evidence="8 15" id="KW-0547">Nucleotide-binding</keyword>
<comment type="subcellular location">
    <subcellularLocation>
        <location evidence="1 15">Cytoplasm</location>
    </subcellularLocation>
</comment>
<evidence type="ECO:0000256" key="9">
    <source>
        <dbReference type="ARBA" id="ARBA00022833"/>
    </source>
</evidence>
<name>D7DTG1_METV3</name>
<comment type="pathway">
    <text evidence="2 15">Aminoacyl-tRNA biosynthesis; selenocysteinyl-tRNA(Sec) biosynthesis; L-seryl-tRNA(Sec) from L-serine and tRNA(Sec): step 1/1.</text>
</comment>
<dbReference type="HAMAP" id="MF_01278">
    <property type="entry name" value="Ser_tRNA_synth_type2"/>
    <property type="match status" value="1"/>
</dbReference>
<evidence type="ECO:0000256" key="12">
    <source>
        <dbReference type="ARBA" id="ARBA00023146"/>
    </source>
</evidence>
<evidence type="ECO:0000256" key="13">
    <source>
        <dbReference type="ARBA" id="ARBA00047929"/>
    </source>
</evidence>
<keyword evidence="6 15" id="KW-0436">Ligase</keyword>
<dbReference type="SUPFAM" id="SSF55681">
    <property type="entry name" value="Class II aaRS and biotin synthetases"/>
    <property type="match status" value="1"/>
</dbReference>
<protein>
    <recommendedName>
        <fullName evidence="15">Type-2 serine--tRNA ligase</fullName>
        <ecNumber evidence="15">6.1.1.11</ecNumber>
    </recommendedName>
    <alternativeName>
        <fullName evidence="15">Seryl-tRNA synthetase</fullName>
        <shortName evidence="15">SerRS</shortName>
    </alternativeName>
    <alternativeName>
        <fullName evidence="15">Seryl-tRNA(Ser/Sec) synthetase</fullName>
    </alternativeName>
</protein>
<evidence type="ECO:0000256" key="5">
    <source>
        <dbReference type="ARBA" id="ARBA00022490"/>
    </source>
</evidence>
<dbReference type="eggNOG" id="arCOG00403">
    <property type="taxonomic scope" value="Archaea"/>
</dbReference>
<evidence type="ECO:0000256" key="6">
    <source>
        <dbReference type="ARBA" id="ARBA00022598"/>
    </source>
</evidence>
<evidence type="ECO:0000256" key="11">
    <source>
        <dbReference type="ARBA" id="ARBA00022917"/>
    </source>
</evidence>
<comment type="caution">
    <text evidence="15">Lacks conserved residue(s) required for the propagation of feature annotation.</text>
</comment>
<dbReference type="Proteomes" id="UP000007722">
    <property type="component" value="Chromosome"/>
</dbReference>
<comment type="function">
    <text evidence="15">Catalyzes the attachment of serine to tRNA(Ser). Is also able to aminoacylate tRNA(Sec) with serine, to form the misacylated tRNA L-seryl-tRNA(Sec), which will be further converted into selenocysteinyl-tRNA(Sec).</text>
</comment>
<dbReference type="InterPro" id="IPR045864">
    <property type="entry name" value="aa-tRNA-synth_II/BPL/LPL"/>
</dbReference>
<feature type="binding site" evidence="15">
    <location>
        <begin position="367"/>
        <end position="369"/>
    </location>
    <ligand>
        <name>L-serine</name>
        <dbReference type="ChEBI" id="CHEBI:33384"/>
    </ligand>
</feature>
<feature type="binding site" evidence="15">
    <location>
        <position position="476"/>
    </location>
    <ligand>
        <name>Zn(2+)</name>
        <dbReference type="ChEBI" id="CHEBI:29105"/>
        <note>catalytic</note>
    </ligand>
</feature>
<feature type="binding site" evidence="15">
    <location>
        <begin position="361"/>
        <end position="362"/>
    </location>
    <ligand>
        <name>ATP</name>
        <dbReference type="ChEBI" id="CHEBI:30616"/>
    </ligand>
</feature>